<dbReference type="Proteomes" id="UP000234845">
    <property type="component" value="Unassembled WGS sequence"/>
</dbReference>
<comment type="caution">
    <text evidence="3">The sequence shown here is derived from an EMBL/GenBank/DDBJ whole genome shotgun (WGS) entry which is preliminary data.</text>
</comment>
<dbReference type="SUPFAM" id="SSF56601">
    <property type="entry name" value="beta-lactamase/transpeptidase-like"/>
    <property type="match status" value="1"/>
</dbReference>
<keyword evidence="4" id="KW-1185">Reference proteome</keyword>
<name>A0A2N5Y651_9GAMM</name>
<dbReference type="AlphaFoldDB" id="A0A2N5Y651"/>
<dbReference type="EMBL" id="PKLZ01000001">
    <property type="protein sequence ID" value="PLW83875.1"/>
    <property type="molecule type" value="Genomic_DNA"/>
</dbReference>
<feature type="domain" description="Beta-lactamase-related" evidence="2">
    <location>
        <begin position="224"/>
        <end position="484"/>
    </location>
</feature>
<gene>
    <name evidence="3" type="ORF">CWI75_00495</name>
</gene>
<accession>A0A2N5Y651</accession>
<evidence type="ECO:0000313" key="4">
    <source>
        <dbReference type="Proteomes" id="UP000234845"/>
    </source>
</evidence>
<evidence type="ECO:0000313" key="3">
    <source>
        <dbReference type="EMBL" id="PLW83875.1"/>
    </source>
</evidence>
<dbReference type="RefSeq" id="WP_101519512.1">
    <property type="nucleotide sequence ID" value="NZ_PKLZ01000001.1"/>
</dbReference>
<evidence type="ECO:0000259" key="2">
    <source>
        <dbReference type="Pfam" id="PF00144"/>
    </source>
</evidence>
<dbReference type="OrthoDB" id="9814204at2"/>
<reference evidence="4" key="1">
    <citation type="submission" date="2017-11" db="EMBL/GenBank/DDBJ databases">
        <title>The draft genome sequence of Chromatocurvus sp. F02.</title>
        <authorList>
            <person name="Du Z.-J."/>
            <person name="Chang Y.-Q."/>
        </authorList>
    </citation>
    <scope>NUCLEOTIDE SEQUENCE [LARGE SCALE GENOMIC DNA]</scope>
    <source>
        <strain evidence="4">F02</strain>
    </source>
</reference>
<protein>
    <recommendedName>
        <fullName evidence="2">Beta-lactamase-related domain-containing protein</fullName>
    </recommendedName>
</protein>
<dbReference type="InterPro" id="IPR012338">
    <property type="entry name" value="Beta-lactam/transpept-like"/>
</dbReference>
<proteinExistence type="predicted"/>
<feature type="signal peptide" evidence="1">
    <location>
        <begin position="1"/>
        <end position="17"/>
    </location>
</feature>
<keyword evidence="1" id="KW-0732">Signal</keyword>
<evidence type="ECO:0000256" key="1">
    <source>
        <dbReference type="SAM" id="SignalP"/>
    </source>
</evidence>
<organism evidence="3 4">
    <name type="scientific">Kineobactrum sediminis</name>
    <dbReference type="NCBI Taxonomy" id="1905677"/>
    <lineage>
        <taxon>Bacteria</taxon>
        <taxon>Pseudomonadati</taxon>
        <taxon>Pseudomonadota</taxon>
        <taxon>Gammaproteobacteria</taxon>
        <taxon>Cellvibrionales</taxon>
        <taxon>Halieaceae</taxon>
        <taxon>Kineobactrum</taxon>
    </lineage>
</organism>
<dbReference type="Gene3D" id="3.40.710.10">
    <property type="entry name" value="DD-peptidase/beta-lactamase superfamily"/>
    <property type="match status" value="1"/>
</dbReference>
<sequence length="522" mass="57332">MNRYPVILLLWFCCAGAAASSISGHIAVQFGAAEPLQLAVDRLSMAQNYPRALTTLPDLQLELRSAGPVLIPDNRLPLASGHPLWQFIAGEGDWSRSDDNTLELRLPLTLIERDANCLHYGILRVSLPARASSGVAEFDITSQTCEYLKFTARYRGTVAWQPSARPRLEAHQAAFPVSGLEQLRQDHGIDATALAPPQGVSTEHLTLAGLLLGDRHYQSACGTVHEPYPWCERLPLPTFSLSKSLFAGVAMMRLEQLAPGSADRSIGELLPDCGDSWKDVSIRQAVNMQTGHYADPGYFNDEDSAIESPLFLAPGHVEKLAYACSAYPPQEPAGGRWVYHTSDTYIAVSAMSALLRELRPTANADIYRDLLYHELWTDLKVSPLLAFTRRTDDIWAQPYGGWGQVVTADDLLQLARWLQREARAPHSLAPSLLQPTISPAGRRPGVNAGTSGLRYLNGFWLLDAGSALGCRAPYWIPFLSGHGGITLALLSDQAIYYYVSDNNEYKWLSAVIAVHQQTPLCS</sequence>
<feature type="chain" id="PRO_5014872523" description="Beta-lactamase-related domain-containing protein" evidence="1">
    <location>
        <begin position="18"/>
        <end position="522"/>
    </location>
</feature>
<dbReference type="InterPro" id="IPR001466">
    <property type="entry name" value="Beta-lactam-related"/>
</dbReference>
<dbReference type="Pfam" id="PF00144">
    <property type="entry name" value="Beta-lactamase"/>
    <property type="match status" value="1"/>
</dbReference>